<evidence type="ECO:0000256" key="1">
    <source>
        <dbReference type="ARBA" id="ARBA00022603"/>
    </source>
</evidence>
<organism evidence="3">
    <name type="scientific">marine sediment metagenome</name>
    <dbReference type="NCBI Taxonomy" id="412755"/>
    <lineage>
        <taxon>unclassified sequences</taxon>
        <taxon>metagenomes</taxon>
        <taxon>ecological metagenomes</taxon>
    </lineage>
</organism>
<keyword evidence="2" id="KW-0808">Transferase</keyword>
<dbReference type="Pfam" id="PF03602">
    <property type="entry name" value="Cons_hypoth95"/>
    <property type="match status" value="1"/>
</dbReference>
<reference evidence="3" key="1">
    <citation type="journal article" date="2014" name="Front. Microbiol.">
        <title>High frequency of phylogenetically diverse reductive dehalogenase-homologous genes in deep subseafloor sedimentary metagenomes.</title>
        <authorList>
            <person name="Kawai M."/>
            <person name="Futagami T."/>
            <person name="Toyoda A."/>
            <person name="Takaki Y."/>
            <person name="Nishi S."/>
            <person name="Hori S."/>
            <person name="Arai W."/>
            <person name="Tsubouchi T."/>
            <person name="Morono Y."/>
            <person name="Uchiyama I."/>
            <person name="Ito T."/>
            <person name="Fujiyama A."/>
            <person name="Inagaki F."/>
            <person name="Takami H."/>
        </authorList>
    </citation>
    <scope>NUCLEOTIDE SEQUENCE</scope>
    <source>
        <strain evidence="3">Expedition CK06-06</strain>
    </source>
</reference>
<dbReference type="InterPro" id="IPR029063">
    <property type="entry name" value="SAM-dependent_MTases_sf"/>
</dbReference>
<dbReference type="InterPro" id="IPR002052">
    <property type="entry name" value="DNA_methylase_N6_adenine_CS"/>
</dbReference>
<keyword evidence="1" id="KW-0489">Methyltransferase</keyword>
<name>X1NGY9_9ZZZZ</name>
<dbReference type="CDD" id="cd02440">
    <property type="entry name" value="AdoMet_MTases"/>
    <property type="match status" value="1"/>
</dbReference>
<dbReference type="Gene3D" id="3.40.50.150">
    <property type="entry name" value="Vaccinia Virus protein VP39"/>
    <property type="match status" value="1"/>
</dbReference>
<dbReference type="AlphaFoldDB" id="X1NGY9"/>
<comment type="caution">
    <text evidence="3">The sequence shown here is derived from an EMBL/GenBank/DDBJ whole genome shotgun (WGS) entry which is preliminary data.</text>
</comment>
<dbReference type="NCBIfam" id="TIGR00095">
    <property type="entry name" value="16S rRNA (guanine(966)-N(2))-methyltransferase RsmD"/>
    <property type="match status" value="1"/>
</dbReference>
<dbReference type="PANTHER" id="PTHR43542">
    <property type="entry name" value="METHYLTRANSFERASE"/>
    <property type="match status" value="1"/>
</dbReference>
<proteinExistence type="predicted"/>
<accession>X1NGY9</accession>
<dbReference type="GO" id="GO:0031167">
    <property type="term" value="P:rRNA methylation"/>
    <property type="evidence" value="ECO:0007669"/>
    <property type="project" value="InterPro"/>
</dbReference>
<evidence type="ECO:0008006" key="4">
    <source>
        <dbReference type="Google" id="ProtNLM"/>
    </source>
</evidence>
<dbReference type="GO" id="GO:0008168">
    <property type="term" value="F:methyltransferase activity"/>
    <property type="evidence" value="ECO:0007669"/>
    <property type="project" value="UniProtKB-KW"/>
</dbReference>
<dbReference type="PANTHER" id="PTHR43542:SF1">
    <property type="entry name" value="METHYLTRANSFERASE"/>
    <property type="match status" value="1"/>
</dbReference>
<protein>
    <recommendedName>
        <fullName evidence="4">16S rRNA (Guanine(966)-N(2))-methyltransferase RsmD</fullName>
    </recommendedName>
</protein>
<dbReference type="EMBL" id="BARV01006935">
    <property type="protein sequence ID" value="GAI17944.1"/>
    <property type="molecule type" value="Genomic_DNA"/>
</dbReference>
<sequence>MRIVGGLNKGRRIKISKKGIRPTKGIVREAIFNIIGEKVQNACVLDIFAGSGALGLEAISRGAKSCSFIEKKPKILLQNIENLSLTSKTKVITGDFRIGLRKSKGKTFDLIFLDPPYNKNYVGKTIKLISRHRVLKDKGIIVAEYYPEEKFTLPDDLSMLKTKRYGETAVAFIRTDQ</sequence>
<evidence type="ECO:0000256" key="2">
    <source>
        <dbReference type="ARBA" id="ARBA00022679"/>
    </source>
</evidence>
<gene>
    <name evidence="3" type="ORF">S06H3_14190</name>
</gene>
<dbReference type="PIRSF" id="PIRSF004553">
    <property type="entry name" value="CHP00095"/>
    <property type="match status" value="1"/>
</dbReference>
<dbReference type="PROSITE" id="PS00092">
    <property type="entry name" value="N6_MTASE"/>
    <property type="match status" value="1"/>
</dbReference>
<dbReference type="SUPFAM" id="SSF53335">
    <property type="entry name" value="S-adenosyl-L-methionine-dependent methyltransferases"/>
    <property type="match status" value="1"/>
</dbReference>
<dbReference type="GO" id="GO:0003676">
    <property type="term" value="F:nucleic acid binding"/>
    <property type="evidence" value="ECO:0007669"/>
    <property type="project" value="InterPro"/>
</dbReference>
<evidence type="ECO:0000313" key="3">
    <source>
        <dbReference type="EMBL" id="GAI17944.1"/>
    </source>
</evidence>
<dbReference type="InterPro" id="IPR004398">
    <property type="entry name" value="RNA_MeTrfase_RsmD"/>
</dbReference>